<gene>
    <name evidence="1" type="ORF">LCGC14_1237830</name>
</gene>
<comment type="caution">
    <text evidence="1">The sequence shown here is derived from an EMBL/GenBank/DDBJ whole genome shotgun (WGS) entry which is preliminary data.</text>
</comment>
<sequence>MPTVRFSQFKDLDGNIDFMNNAGKVVTNGTTVIFTGLGILIGMQIHDPIDGGSFHWTNSVGDPIDGLVNTTLKGVTTRAGTFGAKNTPCPAGLKIVVANAVDVVIAIAAAKPA</sequence>
<proteinExistence type="predicted"/>
<dbReference type="EMBL" id="LAZR01006661">
    <property type="protein sequence ID" value="KKM90523.1"/>
    <property type="molecule type" value="Genomic_DNA"/>
</dbReference>
<reference evidence="1" key="1">
    <citation type="journal article" date="2015" name="Nature">
        <title>Complex archaea that bridge the gap between prokaryotes and eukaryotes.</title>
        <authorList>
            <person name="Spang A."/>
            <person name="Saw J.H."/>
            <person name="Jorgensen S.L."/>
            <person name="Zaremba-Niedzwiedzka K."/>
            <person name="Martijn J."/>
            <person name="Lind A.E."/>
            <person name="van Eijk R."/>
            <person name="Schleper C."/>
            <person name="Guy L."/>
            <person name="Ettema T.J."/>
        </authorList>
    </citation>
    <scope>NUCLEOTIDE SEQUENCE</scope>
</reference>
<organism evidence="1">
    <name type="scientific">marine sediment metagenome</name>
    <dbReference type="NCBI Taxonomy" id="412755"/>
    <lineage>
        <taxon>unclassified sequences</taxon>
        <taxon>metagenomes</taxon>
        <taxon>ecological metagenomes</taxon>
    </lineage>
</organism>
<evidence type="ECO:0008006" key="2">
    <source>
        <dbReference type="Google" id="ProtNLM"/>
    </source>
</evidence>
<name>A0A0F9LAT0_9ZZZZ</name>
<dbReference type="AlphaFoldDB" id="A0A0F9LAT0"/>
<protein>
    <recommendedName>
        <fullName evidence="2">DUF2190 domain-containing protein</fullName>
    </recommendedName>
</protein>
<evidence type="ECO:0000313" key="1">
    <source>
        <dbReference type="EMBL" id="KKM90523.1"/>
    </source>
</evidence>
<accession>A0A0F9LAT0</accession>